<gene>
    <name evidence="2" type="ORF">HNR02_000510</name>
</gene>
<evidence type="ECO:0000313" key="2">
    <source>
        <dbReference type="EMBL" id="NYI87187.1"/>
    </source>
</evidence>
<keyword evidence="2" id="KW-0012">Acyltransferase</keyword>
<dbReference type="AlphaFoldDB" id="A0A853AX16"/>
<dbReference type="Proteomes" id="UP000549616">
    <property type="component" value="Unassembled WGS sequence"/>
</dbReference>
<protein>
    <submittedName>
        <fullName evidence="2">Isopenicillin-N N-acyltransferase-like protein</fullName>
    </submittedName>
</protein>
<organism evidence="2 3">
    <name type="scientific">Amycolatopsis endophytica</name>
    <dbReference type="NCBI Taxonomy" id="860233"/>
    <lineage>
        <taxon>Bacteria</taxon>
        <taxon>Bacillati</taxon>
        <taxon>Actinomycetota</taxon>
        <taxon>Actinomycetes</taxon>
        <taxon>Pseudonocardiales</taxon>
        <taxon>Pseudonocardiaceae</taxon>
        <taxon>Amycolatopsis</taxon>
    </lineage>
</organism>
<dbReference type="Gene3D" id="1.10.10.2120">
    <property type="match status" value="1"/>
</dbReference>
<keyword evidence="2" id="KW-0808">Transferase</keyword>
<accession>A0A853AX16</accession>
<dbReference type="Pfam" id="PF03417">
    <property type="entry name" value="AAT"/>
    <property type="match status" value="1"/>
</dbReference>
<dbReference type="Gene3D" id="3.60.60.10">
    <property type="entry name" value="Penicillin V Acylase, Chain A"/>
    <property type="match status" value="1"/>
</dbReference>
<dbReference type="GO" id="GO:0016746">
    <property type="term" value="F:acyltransferase activity"/>
    <property type="evidence" value="ECO:0007669"/>
    <property type="project" value="UniProtKB-KW"/>
</dbReference>
<reference evidence="2 3" key="1">
    <citation type="submission" date="2020-07" db="EMBL/GenBank/DDBJ databases">
        <title>Sequencing the genomes of 1000 actinobacteria strains.</title>
        <authorList>
            <person name="Klenk H.-P."/>
        </authorList>
    </citation>
    <scope>NUCLEOTIDE SEQUENCE [LARGE SCALE GENOMIC DNA]</scope>
    <source>
        <strain evidence="2 3">DSM 104006</strain>
    </source>
</reference>
<dbReference type="NCBIfam" id="NF040521">
    <property type="entry name" value="C45_proenzyme"/>
    <property type="match status" value="1"/>
</dbReference>
<proteinExistence type="predicted"/>
<name>A0A853AX16_9PSEU</name>
<dbReference type="InterPro" id="IPR005079">
    <property type="entry name" value="Peptidase_C45_hydrolase"/>
</dbReference>
<feature type="domain" description="Peptidase C45 hydrolase" evidence="1">
    <location>
        <begin position="122"/>
        <end position="261"/>
    </location>
</feature>
<dbReference type="PANTHER" id="PTHR34180:SF1">
    <property type="entry name" value="BETA-ALANYL-DOPAMINE_CARCININE HYDROLASE"/>
    <property type="match status" value="1"/>
</dbReference>
<dbReference type="RefSeq" id="WP_312860882.1">
    <property type="nucleotide sequence ID" value="NZ_JACCFK010000001.1"/>
</dbReference>
<evidence type="ECO:0000259" key="1">
    <source>
        <dbReference type="Pfam" id="PF03417"/>
    </source>
</evidence>
<sequence length="354" mass="36962">MGRRAGEHAMKLVTPENPKALGAECAAKIRATFEGYLGLFAAHGVGAGQVREWGDAALEATRSWAPSLAAEITGVAEGSGLEPWQLGALNGRTEILAAAAVTGEGECSTSVVLPADGPPRTVQTWDWHDTLRGGMTVVAWPGLCTFTEFGLVGKIGVNSAGLGVHFNVLRHQSDSPDIGVPVHVVARRILDEARTVEEATELASSARMSASSVVTVVAGGRARCLELSPAGIGVIDPVDGFLVHTNHFLDPALSPGERTTVAVSTTLARAGWLRSHADALAVSDRTARARALCAHTEDGAAVCAHPDPGLPPHERWESLATVSLDVTAARMHVHTGGPCTVTADSWHTFTAIPR</sequence>
<dbReference type="PANTHER" id="PTHR34180">
    <property type="entry name" value="PEPTIDASE C45"/>
    <property type="match status" value="1"/>
</dbReference>
<comment type="caution">
    <text evidence="2">The sequence shown here is derived from an EMBL/GenBank/DDBJ whole genome shotgun (WGS) entry which is preliminary data.</text>
</comment>
<dbReference type="InterPro" id="IPR047801">
    <property type="entry name" value="Peptidase_C45"/>
</dbReference>
<keyword evidence="3" id="KW-1185">Reference proteome</keyword>
<dbReference type="InterPro" id="IPR047794">
    <property type="entry name" value="C45_proenzyme-like"/>
</dbReference>
<evidence type="ECO:0000313" key="3">
    <source>
        <dbReference type="Proteomes" id="UP000549616"/>
    </source>
</evidence>
<dbReference type="EMBL" id="JACCFK010000001">
    <property type="protein sequence ID" value="NYI87187.1"/>
    <property type="molecule type" value="Genomic_DNA"/>
</dbReference>